<dbReference type="InterPro" id="IPR005122">
    <property type="entry name" value="Uracil-DNA_glycosylase-like"/>
</dbReference>
<dbReference type="SMART" id="SM00986">
    <property type="entry name" value="UDG"/>
    <property type="match status" value="1"/>
</dbReference>
<dbReference type="Pfam" id="PF03167">
    <property type="entry name" value="UDG"/>
    <property type="match status" value="1"/>
</dbReference>
<keyword evidence="6" id="KW-0479">Metal-binding</keyword>
<evidence type="ECO:0000256" key="7">
    <source>
        <dbReference type="ARBA" id="ARBA00022763"/>
    </source>
</evidence>
<dbReference type="SUPFAM" id="SSF52141">
    <property type="entry name" value="Uracil-DNA glycosylase-like"/>
    <property type="match status" value="1"/>
</dbReference>
<evidence type="ECO:0000259" key="12">
    <source>
        <dbReference type="SMART" id="SM00986"/>
    </source>
</evidence>
<dbReference type="PANTHER" id="PTHR33693">
    <property type="entry name" value="TYPE-5 URACIL-DNA GLYCOSYLASE"/>
    <property type="match status" value="1"/>
</dbReference>
<comment type="similarity">
    <text evidence="2">Belongs to the uracil-DNA glycosylase (UDG) superfamily. Type 4 (UDGa) family.</text>
</comment>
<evidence type="ECO:0000256" key="11">
    <source>
        <dbReference type="ARBA" id="ARBA00023204"/>
    </source>
</evidence>
<dbReference type="NCBIfam" id="TIGR00758">
    <property type="entry name" value="UDG_fam4"/>
    <property type="match status" value="1"/>
</dbReference>
<dbReference type="Gene3D" id="3.40.470.10">
    <property type="entry name" value="Uracil-DNA glycosylase-like domain"/>
    <property type="match status" value="1"/>
</dbReference>
<evidence type="ECO:0000256" key="9">
    <source>
        <dbReference type="ARBA" id="ARBA00023004"/>
    </source>
</evidence>
<dbReference type="EMBL" id="JACPSX010000122">
    <property type="protein sequence ID" value="MBI3014738.1"/>
    <property type="molecule type" value="Genomic_DNA"/>
</dbReference>
<comment type="caution">
    <text evidence="13">The sequence shown here is derived from an EMBL/GenBank/DDBJ whole genome shotgun (WGS) entry which is preliminary data.</text>
</comment>
<evidence type="ECO:0000313" key="13">
    <source>
        <dbReference type="EMBL" id="MBI3014738.1"/>
    </source>
</evidence>
<organism evidence="13 14">
    <name type="scientific">Tectimicrobiota bacterium</name>
    <dbReference type="NCBI Taxonomy" id="2528274"/>
    <lineage>
        <taxon>Bacteria</taxon>
        <taxon>Pseudomonadati</taxon>
        <taxon>Nitrospinota/Tectimicrobiota group</taxon>
        <taxon>Candidatus Tectimicrobiota</taxon>
    </lineage>
</organism>
<dbReference type="GO" id="GO:0051539">
    <property type="term" value="F:4 iron, 4 sulfur cluster binding"/>
    <property type="evidence" value="ECO:0007669"/>
    <property type="project" value="UniProtKB-KW"/>
</dbReference>
<dbReference type="InterPro" id="IPR036895">
    <property type="entry name" value="Uracil-DNA_glycosylase-like_sf"/>
</dbReference>
<sequence length="203" mass="22558">MREEEERVNTLEDLGEQAKGCTLCPLSQSRTQVVFGAGNHRARIMFVGEAPGYHEDLKGEPFVGSAGRLLSELLENIGMKRTDVYIANVIKCRPPGNRNPLPEEIESCKPYLLKQIELIKPKIVCTLGNFSTQLLLKKKVGVSKLRGQSFQVDGYVVVPMYHPAAALHQGGLLVSLKEDFSYLKTLLEAGIEPTRVSEQMTLF</sequence>
<reference evidence="13" key="1">
    <citation type="submission" date="2020-07" db="EMBL/GenBank/DDBJ databases">
        <title>Huge and variable diversity of episymbiotic CPR bacteria and DPANN archaea in groundwater ecosystems.</title>
        <authorList>
            <person name="He C.Y."/>
            <person name="Keren R."/>
            <person name="Whittaker M."/>
            <person name="Farag I.F."/>
            <person name="Doudna J."/>
            <person name="Cate J.H.D."/>
            <person name="Banfield J.F."/>
        </authorList>
    </citation>
    <scope>NUCLEOTIDE SEQUENCE</scope>
    <source>
        <strain evidence="13">NC_groundwater_717_Ag_S-0.2um_59_8</strain>
    </source>
</reference>
<dbReference type="Proteomes" id="UP000741360">
    <property type="component" value="Unassembled WGS sequence"/>
</dbReference>
<dbReference type="GO" id="GO:0046872">
    <property type="term" value="F:metal ion binding"/>
    <property type="evidence" value="ECO:0007669"/>
    <property type="project" value="UniProtKB-KW"/>
</dbReference>
<protein>
    <recommendedName>
        <fullName evidence="4">Type-4 uracil-DNA glycosylase</fullName>
        <ecNumber evidence="3">3.2.2.27</ecNumber>
    </recommendedName>
</protein>
<evidence type="ECO:0000256" key="4">
    <source>
        <dbReference type="ARBA" id="ARBA00019403"/>
    </source>
</evidence>
<keyword evidence="9" id="KW-0408">Iron</keyword>
<feature type="domain" description="Uracil-DNA glycosylase-like" evidence="12">
    <location>
        <begin position="35"/>
        <end position="181"/>
    </location>
</feature>
<evidence type="ECO:0000256" key="1">
    <source>
        <dbReference type="ARBA" id="ARBA00001400"/>
    </source>
</evidence>
<accession>A0A932M038</accession>
<keyword evidence="8" id="KW-0378">Hydrolase</keyword>
<evidence type="ECO:0000256" key="5">
    <source>
        <dbReference type="ARBA" id="ARBA00022485"/>
    </source>
</evidence>
<proteinExistence type="inferred from homology"/>
<dbReference type="CDD" id="cd10030">
    <property type="entry name" value="UDG-F4_TTUDGA_SPO1dp_like"/>
    <property type="match status" value="1"/>
</dbReference>
<dbReference type="EC" id="3.2.2.27" evidence="3"/>
<comment type="catalytic activity">
    <reaction evidence="1">
        <text>Hydrolyzes single-stranded DNA or mismatched double-stranded DNA and polynucleotides, releasing free uracil.</text>
        <dbReference type="EC" id="3.2.2.27"/>
    </reaction>
</comment>
<gene>
    <name evidence="13" type="ORF">HYY65_06710</name>
</gene>
<dbReference type="InterPro" id="IPR051536">
    <property type="entry name" value="UDG_Type-4/5"/>
</dbReference>
<keyword evidence="7" id="KW-0227">DNA damage</keyword>
<evidence type="ECO:0000256" key="2">
    <source>
        <dbReference type="ARBA" id="ARBA00006521"/>
    </source>
</evidence>
<evidence type="ECO:0000256" key="10">
    <source>
        <dbReference type="ARBA" id="ARBA00023014"/>
    </source>
</evidence>
<dbReference type="SMART" id="SM00987">
    <property type="entry name" value="UreE_C"/>
    <property type="match status" value="1"/>
</dbReference>
<evidence type="ECO:0000256" key="3">
    <source>
        <dbReference type="ARBA" id="ARBA00012030"/>
    </source>
</evidence>
<evidence type="ECO:0000256" key="8">
    <source>
        <dbReference type="ARBA" id="ARBA00022801"/>
    </source>
</evidence>
<evidence type="ECO:0000256" key="6">
    <source>
        <dbReference type="ARBA" id="ARBA00022723"/>
    </source>
</evidence>
<name>A0A932M038_UNCTE</name>
<dbReference type="AlphaFoldDB" id="A0A932M038"/>
<keyword evidence="11" id="KW-0234">DNA repair</keyword>
<dbReference type="PANTHER" id="PTHR33693:SF1">
    <property type="entry name" value="TYPE-4 URACIL-DNA GLYCOSYLASE"/>
    <property type="match status" value="1"/>
</dbReference>
<dbReference type="GO" id="GO:0006281">
    <property type="term" value="P:DNA repair"/>
    <property type="evidence" value="ECO:0007669"/>
    <property type="project" value="UniProtKB-KW"/>
</dbReference>
<dbReference type="InterPro" id="IPR005273">
    <property type="entry name" value="Ura-DNA_glyco_family4"/>
</dbReference>
<keyword evidence="5" id="KW-0004">4Fe-4S</keyword>
<keyword evidence="10" id="KW-0411">Iron-sulfur</keyword>
<evidence type="ECO:0000313" key="14">
    <source>
        <dbReference type="Proteomes" id="UP000741360"/>
    </source>
</evidence>
<dbReference type="GO" id="GO:0004844">
    <property type="term" value="F:uracil DNA N-glycosylase activity"/>
    <property type="evidence" value="ECO:0007669"/>
    <property type="project" value="UniProtKB-EC"/>
</dbReference>